<accession>A0ABN9CNL5</accession>
<dbReference type="EMBL" id="CATNWA010011448">
    <property type="protein sequence ID" value="CAI9561760.1"/>
    <property type="molecule type" value="Genomic_DNA"/>
</dbReference>
<comment type="caution">
    <text evidence="1">The sequence shown here is derived from an EMBL/GenBank/DDBJ whole genome shotgun (WGS) entry which is preliminary data.</text>
</comment>
<name>A0ABN9CNL5_9NEOB</name>
<gene>
    <name evidence="1" type="ORF">SPARVUS_LOCUS5487140</name>
</gene>
<keyword evidence="2" id="KW-1185">Reference proteome</keyword>
<organism evidence="1 2">
    <name type="scientific">Staurois parvus</name>
    <dbReference type="NCBI Taxonomy" id="386267"/>
    <lineage>
        <taxon>Eukaryota</taxon>
        <taxon>Metazoa</taxon>
        <taxon>Chordata</taxon>
        <taxon>Craniata</taxon>
        <taxon>Vertebrata</taxon>
        <taxon>Euteleostomi</taxon>
        <taxon>Amphibia</taxon>
        <taxon>Batrachia</taxon>
        <taxon>Anura</taxon>
        <taxon>Neobatrachia</taxon>
        <taxon>Ranoidea</taxon>
        <taxon>Ranidae</taxon>
        <taxon>Staurois</taxon>
    </lineage>
</organism>
<proteinExistence type="predicted"/>
<evidence type="ECO:0000313" key="1">
    <source>
        <dbReference type="EMBL" id="CAI9561760.1"/>
    </source>
</evidence>
<sequence length="75" mass="8482">RCHRWPQLSITGSRTEIPCWHPACINNTDLSPVSSCLCMLHSIKLLCRAICMALHSRAEHTNTHTAHCKHTHVTL</sequence>
<feature type="non-terminal residue" evidence="1">
    <location>
        <position position="1"/>
    </location>
</feature>
<dbReference type="Proteomes" id="UP001162483">
    <property type="component" value="Unassembled WGS sequence"/>
</dbReference>
<reference evidence="1" key="1">
    <citation type="submission" date="2023-05" db="EMBL/GenBank/DDBJ databases">
        <authorList>
            <person name="Stuckert A."/>
        </authorList>
    </citation>
    <scope>NUCLEOTIDE SEQUENCE</scope>
</reference>
<protein>
    <submittedName>
        <fullName evidence="1">Uncharacterized protein</fullName>
    </submittedName>
</protein>
<evidence type="ECO:0000313" key="2">
    <source>
        <dbReference type="Proteomes" id="UP001162483"/>
    </source>
</evidence>